<gene>
    <name evidence="5" type="primary">LOC105270271</name>
    <name evidence="3" type="ORF">g.43052</name>
    <name evidence="2" type="ORF">g.43059</name>
</gene>
<dbReference type="EMBL" id="GBYB01009776">
    <property type="protein sequence ID" value="JAG79543.1"/>
    <property type="molecule type" value="Transcribed_RNA"/>
</dbReference>
<dbReference type="Proteomes" id="UP000694866">
    <property type="component" value="Unplaced"/>
</dbReference>
<evidence type="ECO:0000313" key="3">
    <source>
        <dbReference type="EMBL" id="JAG79543.1"/>
    </source>
</evidence>
<dbReference type="RefSeq" id="XP_011309406.1">
    <property type="nucleotide sequence ID" value="XM_011311104.1"/>
</dbReference>
<feature type="compositionally biased region" description="Polar residues" evidence="1">
    <location>
        <begin position="42"/>
        <end position="80"/>
    </location>
</feature>
<organism evidence="2">
    <name type="scientific">Fopius arisanus</name>
    <dbReference type="NCBI Taxonomy" id="64838"/>
    <lineage>
        <taxon>Eukaryota</taxon>
        <taxon>Metazoa</taxon>
        <taxon>Ecdysozoa</taxon>
        <taxon>Arthropoda</taxon>
        <taxon>Hexapoda</taxon>
        <taxon>Insecta</taxon>
        <taxon>Pterygota</taxon>
        <taxon>Neoptera</taxon>
        <taxon>Endopterygota</taxon>
        <taxon>Hymenoptera</taxon>
        <taxon>Apocrita</taxon>
        <taxon>Ichneumonoidea</taxon>
        <taxon>Braconidae</taxon>
        <taxon>Opiinae</taxon>
        <taxon>Fopius</taxon>
    </lineage>
</organism>
<name>A0A0C9RN74_9HYME</name>
<evidence type="ECO:0000313" key="5">
    <source>
        <dbReference type="RefSeq" id="XP_011309406.1"/>
    </source>
</evidence>
<dbReference type="GeneID" id="105270271"/>
<protein>
    <submittedName>
        <fullName evidence="5">Uncharacterized protein isoform X1</fullName>
    </submittedName>
</protein>
<dbReference type="AlphaFoldDB" id="A0A0C9RN74"/>
<dbReference type="KEGG" id="fas:105270271"/>
<feature type="region of interest" description="Disordered" evidence="1">
    <location>
        <begin position="19"/>
        <end position="103"/>
    </location>
</feature>
<reference evidence="5" key="2">
    <citation type="submission" date="2025-04" db="UniProtKB">
        <authorList>
            <consortium name="RefSeq"/>
        </authorList>
    </citation>
    <scope>IDENTIFICATION</scope>
    <source>
        <strain evidence="5">USDA-PBARC FA_bdor</strain>
        <tissue evidence="5">Whole organism</tissue>
    </source>
</reference>
<accession>A0A0C9RN74</accession>
<proteinExistence type="predicted"/>
<evidence type="ECO:0000313" key="2">
    <source>
        <dbReference type="EMBL" id="JAG79542.1"/>
    </source>
</evidence>
<sequence length="490" mass="55042">MNINIKNSLMMGRRIRIEESGLLAEKKQDRCSEESTPKRQKAPQTVSQESQTQEARSSPILLTQDTNNEVAWDWQSPQTKTKQKSRPESSSTPKRTRIVHKKRTSNSPLVYKPFKKRIIKKEDSSSIDKWKNEFLALTAQIETRESHEAENVELNGISDEIIFDDDDLEDDVIIISDILEDPPVNQSGEKDRESLEDLFNDSINEETMLRCSQEIEAKLNIGPPKEVPLADVRKSPVSTPSRFKKHKSEPIDKNSRINQEVSQEFKASELFDLYDIDFPDDSFDDLVKAACAQASKYEDTTAGKSEKVGKLGKLEKSEARGGNFNSRAETDTRGLGRGFQGRAPVQGTSDGIQRSSQMPYGSDRRFFKSRNRSDSSFDTSSRLSSMASCSGIGVGSRGGKTSSSVSTLTDLRRTQSAIARPNYFKENSNCGINNFDRLRVGDDGSNVVASGSARSQTLCTPEEIERKRIEAKMKLEAKRRMQRSQNSVKR</sequence>
<feature type="compositionally biased region" description="Basic and acidic residues" evidence="1">
    <location>
        <begin position="362"/>
        <end position="375"/>
    </location>
</feature>
<feature type="compositionally biased region" description="Basic and acidic residues" evidence="1">
    <location>
        <begin position="19"/>
        <end position="37"/>
    </location>
</feature>
<feature type="region of interest" description="Disordered" evidence="1">
    <location>
        <begin position="225"/>
        <end position="251"/>
    </location>
</feature>
<feature type="compositionally biased region" description="Basic residues" evidence="1">
    <location>
        <begin position="94"/>
        <end position="103"/>
    </location>
</feature>
<feature type="region of interest" description="Disordered" evidence="1">
    <location>
        <begin position="316"/>
        <end position="383"/>
    </location>
</feature>
<feature type="compositionally biased region" description="Polar residues" evidence="1">
    <location>
        <begin position="346"/>
        <end position="359"/>
    </location>
</feature>
<dbReference type="EMBL" id="GBYB01009775">
    <property type="protein sequence ID" value="JAG79542.1"/>
    <property type="molecule type" value="Transcribed_RNA"/>
</dbReference>
<keyword evidence="4" id="KW-1185">Reference proteome</keyword>
<dbReference type="OrthoDB" id="2017408at2759"/>
<evidence type="ECO:0000313" key="4">
    <source>
        <dbReference type="Proteomes" id="UP000694866"/>
    </source>
</evidence>
<reference evidence="2" key="1">
    <citation type="submission" date="2015-01" db="EMBL/GenBank/DDBJ databases">
        <title>Transcriptome Assembly of Fopius arisanus.</title>
        <authorList>
            <person name="Geib S."/>
        </authorList>
    </citation>
    <scope>NUCLEOTIDE SEQUENCE</scope>
</reference>
<accession>A0A9R1U6Z0</accession>
<evidence type="ECO:0000256" key="1">
    <source>
        <dbReference type="SAM" id="MobiDB-lite"/>
    </source>
</evidence>